<gene>
    <name evidence="3" type="ORF">E6O51_21615</name>
</gene>
<sequence>MTKKCILRRLYEWDPVGPGKFMDWTTYPGCFRALCVSIFLTYVMWNSQEVFNWLRGLLGFSLLPIDAGRQSWTRLWTVIIGGTGILTSIAAPITLFIERRRARKSAIGQWYDRPDLTREELYGDSPELPEGEREVRSGMSKPEESKEPK</sequence>
<accession>A0A4S4A759</accession>
<comment type="caution">
    <text evidence="3">The sequence shown here is derived from an EMBL/GenBank/DDBJ whole genome shotgun (WGS) entry which is preliminary data.</text>
</comment>
<dbReference type="RefSeq" id="WP_136387101.1">
    <property type="nucleotide sequence ID" value="NZ_SSOD01000035.1"/>
</dbReference>
<keyword evidence="2" id="KW-1133">Transmembrane helix</keyword>
<organism evidence="3 4">
    <name type="scientific">Pseudothauera rhizosphaerae</name>
    <dbReference type="NCBI Taxonomy" id="2565932"/>
    <lineage>
        <taxon>Bacteria</taxon>
        <taxon>Pseudomonadati</taxon>
        <taxon>Pseudomonadota</taxon>
        <taxon>Betaproteobacteria</taxon>
        <taxon>Rhodocyclales</taxon>
        <taxon>Zoogloeaceae</taxon>
        <taxon>Pseudothauera</taxon>
    </lineage>
</organism>
<keyword evidence="2" id="KW-0812">Transmembrane</keyword>
<evidence type="ECO:0000313" key="4">
    <source>
        <dbReference type="Proteomes" id="UP000307956"/>
    </source>
</evidence>
<evidence type="ECO:0000313" key="3">
    <source>
        <dbReference type="EMBL" id="THF54539.1"/>
    </source>
</evidence>
<dbReference type="Proteomes" id="UP000307956">
    <property type="component" value="Unassembled WGS sequence"/>
</dbReference>
<evidence type="ECO:0000256" key="2">
    <source>
        <dbReference type="SAM" id="Phobius"/>
    </source>
</evidence>
<dbReference type="AlphaFoldDB" id="A0A4S4A759"/>
<feature type="compositionally biased region" description="Basic and acidic residues" evidence="1">
    <location>
        <begin position="130"/>
        <end position="149"/>
    </location>
</feature>
<keyword evidence="2" id="KW-0472">Membrane</keyword>
<name>A0A4S4A759_9RHOO</name>
<protein>
    <submittedName>
        <fullName evidence="3">Uncharacterized protein</fullName>
    </submittedName>
</protein>
<reference evidence="3 4" key="1">
    <citation type="submission" date="2019-04" db="EMBL/GenBank/DDBJ databases">
        <title>Azoarcus rhizosphaerae sp. nov. isolated from rhizosphere of Ficus religiosa.</title>
        <authorList>
            <person name="Lin S.-Y."/>
            <person name="Hameed A."/>
            <person name="Hsu Y.-H."/>
            <person name="Young C.-C."/>
        </authorList>
    </citation>
    <scope>NUCLEOTIDE SEQUENCE [LARGE SCALE GENOMIC DNA]</scope>
    <source>
        <strain evidence="3 4">CC-YHH848</strain>
    </source>
</reference>
<dbReference type="EMBL" id="SSOD01000035">
    <property type="protein sequence ID" value="THF54539.1"/>
    <property type="molecule type" value="Genomic_DNA"/>
</dbReference>
<evidence type="ECO:0000256" key="1">
    <source>
        <dbReference type="SAM" id="MobiDB-lite"/>
    </source>
</evidence>
<feature type="region of interest" description="Disordered" evidence="1">
    <location>
        <begin position="121"/>
        <end position="149"/>
    </location>
</feature>
<keyword evidence="4" id="KW-1185">Reference proteome</keyword>
<proteinExistence type="predicted"/>
<dbReference type="OrthoDB" id="9909690at2"/>
<feature type="transmembrane region" description="Helical" evidence="2">
    <location>
        <begin position="21"/>
        <end position="45"/>
    </location>
</feature>
<feature type="transmembrane region" description="Helical" evidence="2">
    <location>
        <begin position="75"/>
        <end position="97"/>
    </location>
</feature>